<dbReference type="InterPro" id="IPR032293">
    <property type="entry name" value="DUF4840"/>
</dbReference>
<evidence type="ECO:0000313" key="2">
    <source>
        <dbReference type="Proteomes" id="UP000823862"/>
    </source>
</evidence>
<dbReference type="EMBL" id="DWZI01000020">
    <property type="protein sequence ID" value="HJA85285.1"/>
    <property type="molecule type" value="Genomic_DNA"/>
</dbReference>
<reference evidence="1" key="2">
    <citation type="submission" date="2021-04" db="EMBL/GenBank/DDBJ databases">
        <authorList>
            <person name="Gilroy R."/>
        </authorList>
    </citation>
    <scope>NUCLEOTIDE SEQUENCE</scope>
    <source>
        <strain evidence="1">ChiHjej12B11-9795</strain>
    </source>
</reference>
<dbReference type="AlphaFoldDB" id="A0A9D2HTL2"/>
<comment type="caution">
    <text evidence="1">The sequence shown here is derived from an EMBL/GenBank/DDBJ whole genome shotgun (WGS) entry which is preliminary data.</text>
</comment>
<dbReference type="PROSITE" id="PS51257">
    <property type="entry name" value="PROKAR_LIPOPROTEIN"/>
    <property type="match status" value="1"/>
</dbReference>
<gene>
    <name evidence="1" type="ORF">H9950_03665</name>
</gene>
<reference evidence="1" key="1">
    <citation type="journal article" date="2021" name="PeerJ">
        <title>Extensive microbial diversity within the chicken gut microbiome revealed by metagenomics and culture.</title>
        <authorList>
            <person name="Gilroy R."/>
            <person name="Ravi A."/>
            <person name="Getino M."/>
            <person name="Pursley I."/>
            <person name="Horton D.L."/>
            <person name="Alikhan N.F."/>
            <person name="Baker D."/>
            <person name="Gharbi K."/>
            <person name="Hall N."/>
            <person name="Watson M."/>
            <person name="Adriaenssens E.M."/>
            <person name="Foster-Nyarko E."/>
            <person name="Jarju S."/>
            <person name="Secka A."/>
            <person name="Antonio M."/>
            <person name="Oren A."/>
            <person name="Chaudhuri R.R."/>
            <person name="La Ragione R."/>
            <person name="Hildebrand F."/>
            <person name="Pallen M.J."/>
        </authorList>
    </citation>
    <scope>NUCLEOTIDE SEQUENCE</scope>
    <source>
        <strain evidence="1">ChiHjej12B11-9795</strain>
    </source>
</reference>
<accession>A0A9D2HTL2</accession>
<organism evidence="1 2">
    <name type="scientific">Candidatus Bacteroides avicola</name>
    <dbReference type="NCBI Taxonomy" id="2838468"/>
    <lineage>
        <taxon>Bacteria</taxon>
        <taxon>Pseudomonadati</taxon>
        <taxon>Bacteroidota</taxon>
        <taxon>Bacteroidia</taxon>
        <taxon>Bacteroidales</taxon>
        <taxon>Bacteroidaceae</taxon>
        <taxon>Bacteroides</taxon>
    </lineage>
</organism>
<name>A0A9D2HTL2_9BACE</name>
<sequence>MKDFKLNRLIISTLALGCAWGFTSCSNDEPSPIPGIVTTESMFGNYTGSLSILSVAPGISALTDESGEPEGTTATATIDNDTIYFKDFPIKDLVMAVVGDETTADQIVAAVGPVNYNVGYEPALTPAQDSIYFDMKPEPLQLTLTLPAAAEGEEAASMNIQVNIVGAEGASYEVATSALNFQLGADEVSLGTGEDLQPLPGFNPLTLNFEMNKSKE</sequence>
<evidence type="ECO:0000313" key="1">
    <source>
        <dbReference type="EMBL" id="HJA85285.1"/>
    </source>
</evidence>
<proteinExistence type="predicted"/>
<protein>
    <submittedName>
        <fullName evidence="1">DUF4840 domain-containing protein</fullName>
    </submittedName>
</protein>
<dbReference type="Proteomes" id="UP000823862">
    <property type="component" value="Unassembled WGS sequence"/>
</dbReference>
<dbReference type="Pfam" id="PF16128">
    <property type="entry name" value="DUF4840"/>
    <property type="match status" value="1"/>
</dbReference>